<feature type="domain" description="AB hydrolase-1" evidence="1">
    <location>
        <begin position="45"/>
        <end position="253"/>
    </location>
</feature>
<evidence type="ECO:0000313" key="5">
    <source>
        <dbReference type="Proteomes" id="UP000178666"/>
    </source>
</evidence>
<accession>A0AAC8YGG6</accession>
<dbReference type="AlphaFoldDB" id="A0AAC8YGG6"/>
<dbReference type="EMBL" id="CP014352">
    <property type="protein sequence ID" value="AMS06034.1"/>
    <property type="molecule type" value="Genomic_DNA"/>
</dbReference>
<dbReference type="Proteomes" id="UP000075221">
    <property type="component" value="Chromosome"/>
</dbReference>
<gene>
    <name evidence="3" type="ORF">A8L58_13365</name>
    <name evidence="2" type="ORF">AXH35_11915</name>
</gene>
<reference evidence="2 4" key="2">
    <citation type="submission" date="2016-02" db="EMBL/GenBank/DDBJ databases">
        <title>Complete Genome Sequence of Propionibacterium acidipropionici ATCC 55737.</title>
        <authorList>
            <person name="Luna Flores C.H."/>
            <person name="Nielsen L.K."/>
            <person name="Marcellin E."/>
        </authorList>
    </citation>
    <scope>NUCLEOTIDE SEQUENCE [LARGE SCALE GENOMIC DNA]</scope>
    <source>
        <strain evidence="2 4">ATCC 55737</strain>
    </source>
</reference>
<dbReference type="InterPro" id="IPR029058">
    <property type="entry name" value="AB_hydrolase_fold"/>
</dbReference>
<keyword evidence="2" id="KW-0378">Hydrolase</keyword>
<dbReference type="RefSeq" id="WP_062819972.1">
    <property type="nucleotide sequence ID" value="NZ_CP014352.1"/>
</dbReference>
<sequence>MNALAGAEQVRVVSADGTPIQAYRFGDGDPVVIVGGAFSTAEAGADLASTLAGAGYAGWTYDRRARAGSGDTSPYAPAREAEDLAAVIAASGGPAAVLGHSSGAVLAFFAAGEGVPVRHLFLSEPPFTFSDDPSAFALAARLQAMVDAGQDGDAVTTFQIEGVGLPAEMVEQLKQTPDFAKLLPLAQSVVYDATLTAAVPEPSPEMLAVTSPITILIGDDTFPILSRSCELLDEILPAAELVRVPESEHHAIDAAATTRVIAARLA</sequence>
<evidence type="ECO:0000259" key="1">
    <source>
        <dbReference type="Pfam" id="PF12697"/>
    </source>
</evidence>
<organism evidence="2 4">
    <name type="scientific">Acidipropionibacterium acidipropionici</name>
    <dbReference type="NCBI Taxonomy" id="1748"/>
    <lineage>
        <taxon>Bacteria</taxon>
        <taxon>Bacillati</taxon>
        <taxon>Actinomycetota</taxon>
        <taxon>Actinomycetes</taxon>
        <taxon>Propionibacteriales</taxon>
        <taxon>Propionibacteriaceae</taxon>
        <taxon>Acidipropionibacterium</taxon>
    </lineage>
</organism>
<reference evidence="3 5" key="1">
    <citation type="journal article" date="2016" name="Plant Dis.">
        <title>Improved production of propionic acid using genome shuffling.</title>
        <authorList>
            <person name="Luna-Flores C.H."/>
            <person name="Palfreyman R.W."/>
            <person name="Kromer J.O."/>
            <person name="Nielsen L.K."/>
            <person name="Marcellin E."/>
        </authorList>
    </citation>
    <scope>NUCLEOTIDE SEQUENCE [LARGE SCALE GENOMIC DNA]</scope>
    <source>
        <strain evidence="3 5">F3E8</strain>
    </source>
</reference>
<dbReference type="Gene3D" id="3.40.50.1820">
    <property type="entry name" value="alpha/beta hydrolase"/>
    <property type="match status" value="1"/>
</dbReference>
<dbReference type="GO" id="GO:0016787">
    <property type="term" value="F:hydrolase activity"/>
    <property type="evidence" value="ECO:0007669"/>
    <property type="project" value="UniProtKB-KW"/>
</dbReference>
<evidence type="ECO:0000313" key="3">
    <source>
        <dbReference type="EMBL" id="AOZ47497.1"/>
    </source>
</evidence>
<dbReference type="Proteomes" id="UP000178666">
    <property type="component" value="Chromosome"/>
</dbReference>
<dbReference type="EMBL" id="CP015970">
    <property type="protein sequence ID" value="AOZ47497.1"/>
    <property type="molecule type" value="Genomic_DNA"/>
</dbReference>
<dbReference type="SUPFAM" id="SSF53474">
    <property type="entry name" value="alpha/beta-Hydrolases"/>
    <property type="match status" value="1"/>
</dbReference>
<evidence type="ECO:0000313" key="4">
    <source>
        <dbReference type="Proteomes" id="UP000075221"/>
    </source>
</evidence>
<dbReference type="Pfam" id="PF12697">
    <property type="entry name" value="Abhydrolase_6"/>
    <property type="match status" value="1"/>
</dbReference>
<protein>
    <submittedName>
        <fullName evidence="2">Hydrolase</fullName>
    </submittedName>
</protein>
<proteinExistence type="predicted"/>
<keyword evidence="5" id="KW-1185">Reference proteome</keyword>
<dbReference type="InterPro" id="IPR000073">
    <property type="entry name" value="AB_hydrolase_1"/>
</dbReference>
<evidence type="ECO:0000313" key="2">
    <source>
        <dbReference type="EMBL" id="AMS06034.1"/>
    </source>
</evidence>
<name>A0AAC8YGG6_9ACTN</name>